<dbReference type="PRINTS" id="PR00193">
    <property type="entry name" value="MYOSINHEAVY"/>
</dbReference>
<dbReference type="SMART" id="SM00242">
    <property type="entry name" value="MYSc"/>
    <property type="match status" value="1"/>
</dbReference>
<protein>
    <recommendedName>
        <fullName evidence="15">Myosin-2</fullName>
    </recommendedName>
</protein>
<dbReference type="PANTHER" id="PTHR13140:SF706">
    <property type="entry name" value="DILUTE CLASS UNCONVENTIONAL MYOSIN, ISOFORM C"/>
    <property type="match status" value="1"/>
</dbReference>
<feature type="region of interest" description="Disordered" evidence="10">
    <location>
        <begin position="619"/>
        <end position="638"/>
    </location>
</feature>
<dbReference type="GO" id="GO:0051015">
    <property type="term" value="F:actin filament binding"/>
    <property type="evidence" value="ECO:0007669"/>
    <property type="project" value="TreeGrafter"/>
</dbReference>
<feature type="region of interest" description="Actin-binding" evidence="8">
    <location>
        <begin position="651"/>
        <end position="673"/>
    </location>
</feature>
<dbReference type="Proteomes" id="UP000193498">
    <property type="component" value="Unassembled WGS sequence"/>
</dbReference>
<gene>
    <name evidence="13" type="ORF">K493DRAFT_259157</name>
</gene>
<dbReference type="STRING" id="1314790.A0A1Y1YGM1"/>
<dbReference type="Gene3D" id="1.20.5.190">
    <property type="match status" value="3"/>
</dbReference>
<keyword evidence="3 8" id="KW-0067">ATP-binding</keyword>
<evidence type="ECO:0000256" key="4">
    <source>
        <dbReference type="ARBA" id="ARBA00023054"/>
    </source>
</evidence>
<organism evidence="13 14">
    <name type="scientific">Basidiobolus meristosporus CBS 931.73</name>
    <dbReference type="NCBI Taxonomy" id="1314790"/>
    <lineage>
        <taxon>Eukaryota</taxon>
        <taxon>Fungi</taxon>
        <taxon>Fungi incertae sedis</taxon>
        <taxon>Zoopagomycota</taxon>
        <taxon>Entomophthoromycotina</taxon>
        <taxon>Basidiobolomycetes</taxon>
        <taxon>Basidiobolales</taxon>
        <taxon>Basidiobolaceae</taxon>
        <taxon>Basidiobolus</taxon>
    </lineage>
</organism>
<dbReference type="GO" id="GO:0005524">
    <property type="term" value="F:ATP binding"/>
    <property type="evidence" value="ECO:0007669"/>
    <property type="project" value="UniProtKB-UniRule"/>
</dbReference>
<dbReference type="GO" id="GO:0016459">
    <property type="term" value="C:myosin complex"/>
    <property type="evidence" value="ECO:0007669"/>
    <property type="project" value="UniProtKB-KW"/>
</dbReference>
<dbReference type="CDD" id="cd01380">
    <property type="entry name" value="MYSc_Myo5"/>
    <property type="match status" value="1"/>
</dbReference>
<dbReference type="PROSITE" id="PS50096">
    <property type="entry name" value="IQ"/>
    <property type="match status" value="3"/>
</dbReference>
<feature type="domain" description="Dilute" evidence="11">
    <location>
        <begin position="1277"/>
        <end position="1552"/>
    </location>
</feature>
<evidence type="ECO:0000259" key="11">
    <source>
        <dbReference type="PROSITE" id="PS51126"/>
    </source>
</evidence>
<evidence type="ECO:0000256" key="3">
    <source>
        <dbReference type="ARBA" id="ARBA00022840"/>
    </source>
</evidence>
<comment type="similarity">
    <text evidence="1 8">Belongs to the TRAFAC class myosin-kinesin ATPase superfamily. Myosin family.</text>
</comment>
<dbReference type="Pfam" id="PF01843">
    <property type="entry name" value="DIL"/>
    <property type="match status" value="1"/>
</dbReference>
<feature type="coiled-coil region" evidence="9">
    <location>
        <begin position="938"/>
        <end position="1017"/>
    </location>
</feature>
<dbReference type="Gene3D" id="1.20.58.530">
    <property type="match status" value="1"/>
</dbReference>
<evidence type="ECO:0000313" key="13">
    <source>
        <dbReference type="EMBL" id="ORX97127.1"/>
    </source>
</evidence>
<evidence type="ECO:0000256" key="2">
    <source>
        <dbReference type="ARBA" id="ARBA00022741"/>
    </source>
</evidence>
<dbReference type="InterPro" id="IPR002710">
    <property type="entry name" value="Dilute_dom"/>
</dbReference>
<reference evidence="13 14" key="1">
    <citation type="submission" date="2016-07" db="EMBL/GenBank/DDBJ databases">
        <title>Pervasive Adenine N6-methylation of Active Genes in Fungi.</title>
        <authorList>
            <consortium name="DOE Joint Genome Institute"/>
            <person name="Mondo S.J."/>
            <person name="Dannebaum R.O."/>
            <person name="Kuo R.C."/>
            <person name="Labutti K."/>
            <person name="Haridas S."/>
            <person name="Kuo A."/>
            <person name="Salamov A."/>
            <person name="Ahrendt S.R."/>
            <person name="Lipzen A."/>
            <person name="Sullivan W."/>
            <person name="Andreopoulos W.B."/>
            <person name="Clum A."/>
            <person name="Lindquist E."/>
            <person name="Daum C."/>
            <person name="Ramamoorthy G.K."/>
            <person name="Gryganskyi A."/>
            <person name="Culley D."/>
            <person name="Magnuson J.K."/>
            <person name="James T.Y."/>
            <person name="O'Malley M.A."/>
            <person name="Stajich J.E."/>
            <person name="Spatafora J.W."/>
            <person name="Visel A."/>
            <person name="Grigoriev I.V."/>
        </authorList>
    </citation>
    <scope>NUCLEOTIDE SEQUENCE [LARGE SCALE GENOMIC DNA]</scope>
    <source>
        <strain evidence="13 14">CBS 931.73</strain>
    </source>
</reference>
<dbReference type="GO" id="GO:0007015">
    <property type="term" value="P:actin filament organization"/>
    <property type="evidence" value="ECO:0007669"/>
    <property type="project" value="TreeGrafter"/>
</dbReference>
<dbReference type="GO" id="GO:0000146">
    <property type="term" value="F:microfilament motor activity"/>
    <property type="evidence" value="ECO:0007669"/>
    <property type="project" value="TreeGrafter"/>
</dbReference>
<keyword evidence="14" id="KW-1185">Reference proteome</keyword>
<dbReference type="Gene3D" id="1.10.10.820">
    <property type="match status" value="1"/>
</dbReference>
<dbReference type="FunFam" id="1.10.10.820:FF:000001">
    <property type="entry name" value="Myosin heavy chain"/>
    <property type="match status" value="1"/>
</dbReference>
<dbReference type="PANTHER" id="PTHR13140">
    <property type="entry name" value="MYOSIN"/>
    <property type="match status" value="1"/>
</dbReference>
<dbReference type="Gene3D" id="3.40.850.10">
    <property type="entry name" value="Kinesin motor domain"/>
    <property type="match status" value="1"/>
</dbReference>
<keyword evidence="4 9" id="KW-0175">Coiled coil</keyword>
<dbReference type="Pfam" id="PF00063">
    <property type="entry name" value="Myosin_head"/>
    <property type="match status" value="1"/>
</dbReference>
<dbReference type="InterPro" id="IPR027417">
    <property type="entry name" value="P-loop_NTPase"/>
</dbReference>
<evidence type="ECO:0000313" key="14">
    <source>
        <dbReference type="Proteomes" id="UP000193498"/>
    </source>
</evidence>
<dbReference type="InterPro" id="IPR001609">
    <property type="entry name" value="Myosin_head_motor_dom-like"/>
</dbReference>
<feature type="binding site" evidence="8">
    <location>
        <begin position="172"/>
        <end position="179"/>
    </location>
    <ligand>
        <name>ATP</name>
        <dbReference type="ChEBI" id="CHEBI:30616"/>
    </ligand>
</feature>
<dbReference type="InterPro" id="IPR036103">
    <property type="entry name" value="MYSc_Myo5"/>
</dbReference>
<keyword evidence="6 8" id="KW-0505">Motor protein</keyword>
<dbReference type="FunCoup" id="A0A1Y1YGM1">
    <property type="interactions" value="135"/>
</dbReference>
<dbReference type="GO" id="GO:0005737">
    <property type="term" value="C:cytoplasm"/>
    <property type="evidence" value="ECO:0007669"/>
    <property type="project" value="TreeGrafter"/>
</dbReference>
<evidence type="ECO:0000256" key="1">
    <source>
        <dbReference type="ARBA" id="ARBA00008314"/>
    </source>
</evidence>
<dbReference type="SUPFAM" id="SSF52540">
    <property type="entry name" value="P-loop containing nucleoside triphosphate hydrolases"/>
    <property type="match status" value="2"/>
</dbReference>
<keyword evidence="5 8" id="KW-0518">Myosin</keyword>
<keyword evidence="2 8" id="KW-0547">Nucleotide-binding</keyword>
<feature type="domain" description="Myosin motor" evidence="12">
    <location>
        <begin position="79"/>
        <end position="772"/>
    </location>
</feature>
<evidence type="ECO:0000256" key="9">
    <source>
        <dbReference type="SAM" id="Coils"/>
    </source>
</evidence>
<evidence type="ECO:0000256" key="8">
    <source>
        <dbReference type="PROSITE-ProRule" id="PRU00782"/>
    </source>
</evidence>
<evidence type="ECO:0000256" key="5">
    <source>
        <dbReference type="ARBA" id="ARBA00023123"/>
    </source>
</evidence>
<evidence type="ECO:0008006" key="15">
    <source>
        <dbReference type="Google" id="ProtNLM"/>
    </source>
</evidence>
<dbReference type="Gene3D" id="6.20.240.20">
    <property type="match status" value="1"/>
</dbReference>
<dbReference type="SMART" id="SM01132">
    <property type="entry name" value="DIL"/>
    <property type="match status" value="1"/>
</dbReference>
<dbReference type="Pfam" id="PF00612">
    <property type="entry name" value="IQ"/>
    <property type="match status" value="3"/>
</dbReference>
<dbReference type="OrthoDB" id="6108017at2759"/>
<evidence type="ECO:0000256" key="7">
    <source>
        <dbReference type="ARBA" id="ARBA00023203"/>
    </source>
</evidence>
<sequence length="1623" mass="185614">MSDTSQALEVYGKGARVWLADDVVGWISATVNFKEVEAKSVKLGLTDDTGKDVQVELSLTKLQAGEEELPPLCNPAILEGIDDLTSLSHLHEPAVLHNIRTRYERHNIYTYSGIVLIACNPFQKVSVYSEDVIQAYSGRNRGELDPHLFAIAEDAYRCMLREKKNQTVIVSGESGAGKTVSAKFVMRYFASAEPDPTNPRKTKDSGKLSQVEEQILATNPILEGFGNAKTTRNDNSSRFGKYMEILFDNNTNIVGARIRTYLLERSRLIFQPESERNYHIFYQLCAGAPSSERKELRLEDYSYFHYLNQGACGAISGVDDAAEFELTQRSLSLVGISVQLQWKIFKVLAGLLHLGNLQIGGSEKLGASIDDTQESFGLVTTLLSINPADFKKWMTKKQIVTGRDKIMSNMSPVQATIARDAVAKFIYANLFDWLIRVVNQSLCTNEVLETVHSFIGVLDIYGFEHFAKNSFEQFCINYANEKLQQEFNKHVFKLEQEEYVREEINWQFIDFSDNQPCIELIEGRIGVLSLLDEESRLPSGTDQTYVTKLYQQFDSPNYKKYFAKPKFSNNEFTIKHYAHDVTYQAEGFLDKNKDTIQDELLNVLLATEFDFLEEVLPKPTDEPPAQVKPGRRSMGPGAKKSTLGSVFKGSLVNLMDTISSTNVHYVRCIKPNEAKKPWLFDPIMVLSQLRACGVLETIRISCEGYPSRRTLEDFVERFYLLTKSKDWCPQDIPAFCQKILAEAINDPDKYQIGKTKVFFRAGQLAYLEKLRSEKLYHYTVLIQKNVRRFLARKNYLRLRFRAVVVQSIIRKKFALRLLENMRRKKAAVCIQKNWRAHRERKRYEAMRALIIKAQSYVRRHLAKTLAQKLRQVKASINIQRVYRGWLVRREYRKTIKSIVFIQACIRRALAKKELRLLKIEARSANHFKEQSFQLENKLVTLTQQLAIQKDENKSLIEKISSTENQVGYWKEKYDKAEQKNQELTEKFAGSSEESKEYEALLKERDSLLARVKSLTDTFKTKEAEFNGIKEELSTTKKELLKLKTISKMVKTKKEADDKMVLKLQEEVSSLKAQLAVLSRGQKVDTATLQAHYNLVSANSTPVTSSPVLTPSISNPIISAQPIVPPRPDIVQVENEAKEAEFQSPAPVQSFNQAPMRQSVPPHAFAKHMRSGSVEPPKGSFTTERDYKRMTLAGLPMGRSRQSILGHISLPDIQNILISEGLVSEIETFLRSVAIPVQNQSRPIMGAHEILFPANIINMCVTQLWANDLGLELKRFLNKATFTIEKLVSRPERDFILPFWLANACYLLLGVTETENRYKQDTVPGLTRRNTDYVDPLRVIEKCKQDLEMLITNIYNIYLQELGKQVGKLVIPAVVESQPLNEYFVKESGFFSKLMGNSNPPPSNKILTEWLNELIDTMNYYYVSELLASRLVAELVNFIGASAFNHIIMRKNFCNWKRGTQIQANITAVEEWFKAHISPKLPTMIHLERLKQAVKLLTLLHQVRDVSILFQVCYLLNPAQISKLVSIYSITEYDEPIDPEVLTEVAKQSVGSERESLFLAVDDPQQTQLFPDLTLASHYYPIRRYIPDWQRVHLLRIILEHSEEDTQQAIPTNLQLDQIPETYI</sequence>
<keyword evidence="7 8" id="KW-0009">Actin-binding</keyword>
<comment type="caution">
    <text evidence="13">The sequence shown here is derived from an EMBL/GenBank/DDBJ whole genome shotgun (WGS) entry which is preliminary data.</text>
</comment>
<proteinExistence type="inferred from homology"/>
<evidence type="ECO:0000256" key="10">
    <source>
        <dbReference type="SAM" id="MobiDB-lite"/>
    </source>
</evidence>
<dbReference type="GO" id="GO:0016020">
    <property type="term" value="C:membrane"/>
    <property type="evidence" value="ECO:0007669"/>
    <property type="project" value="TreeGrafter"/>
</dbReference>
<dbReference type="InterPro" id="IPR036961">
    <property type="entry name" value="Kinesin_motor_dom_sf"/>
</dbReference>
<dbReference type="Gene3D" id="1.20.120.720">
    <property type="entry name" value="Myosin VI head, motor domain, U50 subdomain"/>
    <property type="match status" value="1"/>
</dbReference>
<evidence type="ECO:0000259" key="12">
    <source>
        <dbReference type="PROSITE" id="PS51456"/>
    </source>
</evidence>
<dbReference type="PROSITE" id="PS51456">
    <property type="entry name" value="MYOSIN_MOTOR"/>
    <property type="match status" value="1"/>
</dbReference>
<accession>A0A1Y1YGM1</accession>
<dbReference type="InterPro" id="IPR000048">
    <property type="entry name" value="IQ_motif_EF-hand-BS"/>
</dbReference>
<dbReference type="InParanoid" id="A0A1Y1YGM1"/>
<evidence type="ECO:0000256" key="6">
    <source>
        <dbReference type="ARBA" id="ARBA00023175"/>
    </source>
</evidence>
<dbReference type="EMBL" id="MCFE01000139">
    <property type="protein sequence ID" value="ORX97127.1"/>
    <property type="molecule type" value="Genomic_DNA"/>
</dbReference>
<dbReference type="PROSITE" id="PS51126">
    <property type="entry name" value="DILUTE"/>
    <property type="match status" value="1"/>
</dbReference>
<name>A0A1Y1YGM1_9FUNG</name>
<dbReference type="CDD" id="cd23767">
    <property type="entry name" value="IQCD"/>
    <property type="match status" value="1"/>
</dbReference>
<dbReference type="SMART" id="SM00015">
    <property type="entry name" value="IQ"/>
    <property type="match status" value="5"/>
</dbReference>